<organism evidence="1 2">
    <name type="scientific">Pokkaliibacter plantistimulans</name>
    <dbReference type="NCBI Taxonomy" id="1635171"/>
    <lineage>
        <taxon>Bacteria</taxon>
        <taxon>Pseudomonadati</taxon>
        <taxon>Pseudomonadota</taxon>
        <taxon>Gammaproteobacteria</taxon>
        <taxon>Oceanospirillales</taxon>
        <taxon>Balneatrichaceae</taxon>
        <taxon>Pokkaliibacter</taxon>
    </lineage>
</organism>
<evidence type="ECO:0000313" key="2">
    <source>
        <dbReference type="Proteomes" id="UP000248090"/>
    </source>
</evidence>
<dbReference type="EMBL" id="LAPT01000093">
    <property type="protein sequence ID" value="PXF29902.1"/>
    <property type="molecule type" value="Genomic_DNA"/>
</dbReference>
<sequence>MFGVITPESRYLSNYFISVLNDLGEDKTTIDEVLAKIESFENISYSRKQIDTISGVRDLALKIESRKDKL</sequence>
<gene>
    <name evidence="1" type="ORF">WH50_18285</name>
</gene>
<evidence type="ECO:0000313" key="1">
    <source>
        <dbReference type="EMBL" id="PXF29902.1"/>
    </source>
</evidence>
<protein>
    <submittedName>
        <fullName evidence="1">Uncharacterized protein</fullName>
    </submittedName>
</protein>
<reference evidence="1 2" key="1">
    <citation type="submission" date="2015-03" db="EMBL/GenBank/DDBJ databases">
        <authorList>
            <person name="Krishnan R."/>
            <person name="Midha S."/>
            <person name="Patil P.B."/>
            <person name="Rameshkumar N."/>
        </authorList>
    </citation>
    <scope>NUCLEOTIDE SEQUENCE [LARGE SCALE GENOMIC DNA]</scope>
    <source>
        <strain evidence="1 2">L1E11</strain>
    </source>
</reference>
<keyword evidence="2" id="KW-1185">Reference proteome</keyword>
<accession>A0ABX5LTC2</accession>
<dbReference type="Proteomes" id="UP000248090">
    <property type="component" value="Unassembled WGS sequence"/>
</dbReference>
<comment type="caution">
    <text evidence="1">The sequence shown here is derived from an EMBL/GenBank/DDBJ whole genome shotgun (WGS) entry which is preliminary data.</text>
</comment>
<name>A0ABX5LTC2_9GAMM</name>
<proteinExistence type="predicted"/>